<evidence type="ECO:0000256" key="1">
    <source>
        <dbReference type="SAM" id="Coils"/>
    </source>
</evidence>
<keyword evidence="1" id="KW-0175">Coiled coil</keyword>
<keyword evidence="3" id="KW-1185">Reference proteome</keyword>
<protein>
    <submittedName>
        <fullName evidence="2">Uncharacterized protein</fullName>
    </submittedName>
</protein>
<organism evidence="2 3">
    <name type="scientific">Lactobacillus kalixensis DSM 16043</name>
    <dbReference type="NCBI Taxonomy" id="1423763"/>
    <lineage>
        <taxon>Bacteria</taxon>
        <taxon>Bacillati</taxon>
        <taxon>Bacillota</taxon>
        <taxon>Bacilli</taxon>
        <taxon>Lactobacillales</taxon>
        <taxon>Lactobacillaceae</taxon>
        <taxon>Lactobacillus</taxon>
    </lineage>
</organism>
<feature type="coiled-coil region" evidence="1">
    <location>
        <begin position="1"/>
        <end position="28"/>
    </location>
</feature>
<dbReference type="PATRIC" id="fig|1423763.3.peg.1244"/>
<sequence length="82" mass="9605">MKKMAKKKIELNDEVEKLVEKYMTLTNKDLNEVVNKALKFYIVNQMTSNEVKDALQKADVETSKYIDHIFKDNINNDAYGNF</sequence>
<proteinExistence type="predicted"/>
<evidence type="ECO:0000313" key="2">
    <source>
        <dbReference type="EMBL" id="KRL88868.1"/>
    </source>
</evidence>
<dbReference type="AlphaFoldDB" id="A0A0R1U8E0"/>
<dbReference type="STRING" id="1423763.FC46_GL001228"/>
<dbReference type="Proteomes" id="UP000051036">
    <property type="component" value="Unassembled WGS sequence"/>
</dbReference>
<gene>
    <name evidence="2" type="ORF">FC46_GL001228</name>
</gene>
<comment type="caution">
    <text evidence="2">The sequence shown here is derived from an EMBL/GenBank/DDBJ whole genome shotgun (WGS) entry which is preliminary data.</text>
</comment>
<evidence type="ECO:0000313" key="3">
    <source>
        <dbReference type="Proteomes" id="UP000051036"/>
    </source>
</evidence>
<accession>A0A0R1U8E0</accession>
<name>A0A0R1U8E0_9LACO</name>
<dbReference type="EMBL" id="AZFM01000036">
    <property type="protein sequence ID" value="KRL88868.1"/>
    <property type="molecule type" value="Genomic_DNA"/>
</dbReference>
<reference evidence="2 3" key="1">
    <citation type="journal article" date="2015" name="Genome Announc.">
        <title>Expanding the biotechnology potential of lactobacilli through comparative genomics of 213 strains and associated genera.</title>
        <authorList>
            <person name="Sun Z."/>
            <person name="Harris H.M."/>
            <person name="McCann A."/>
            <person name="Guo C."/>
            <person name="Argimon S."/>
            <person name="Zhang W."/>
            <person name="Yang X."/>
            <person name="Jeffery I.B."/>
            <person name="Cooney J.C."/>
            <person name="Kagawa T.F."/>
            <person name="Liu W."/>
            <person name="Song Y."/>
            <person name="Salvetti E."/>
            <person name="Wrobel A."/>
            <person name="Rasinkangas P."/>
            <person name="Parkhill J."/>
            <person name="Rea M.C."/>
            <person name="O'Sullivan O."/>
            <person name="Ritari J."/>
            <person name="Douillard F.P."/>
            <person name="Paul Ross R."/>
            <person name="Yang R."/>
            <person name="Briner A.E."/>
            <person name="Felis G.E."/>
            <person name="de Vos W.M."/>
            <person name="Barrangou R."/>
            <person name="Klaenhammer T.R."/>
            <person name="Caufield P.W."/>
            <person name="Cui Y."/>
            <person name="Zhang H."/>
            <person name="O'Toole P.W."/>
        </authorList>
    </citation>
    <scope>NUCLEOTIDE SEQUENCE [LARGE SCALE GENOMIC DNA]</scope>
    <source>
        <strain evidence="2 3">DSM 16043</strain>
    </source>
</reference>